<dbReference type="EMBL" id="BOPL01000009">
    <property type="protein sequence ID" value="GIK05944.1"/>
    <property type="molecule type" value="Genomic_DNA"/>
</dbReference>
<feature type="compositionally biased region" description="Low complexity" evidence="1">
    <location>
        <begin position="146"/>
        <end position="163"/>
    </location>
</feature>
<comment type="caution">
    <text evidence="2">The sequence shown here is derived from an EMBL/GenBank/DDBJ whole genome shotgun (WGS) entry which is preliminary data.</text>
</comment>
<sequence>MNFKDKFKKVFHRNSNGHSNSNSRSHSKSKSNGNGNGNGNGIKIEYYKRGEIPPSKFRGPFDPEHQKRLAAWSFEAAQAERPRALDPPLSPCTTLSEYLNPRHGDSEDESVAPDQICETAPPEVGLLDSSATVSHHEYAPGRQEESSGSSSSTAVESSSYSDSTMTLYSDDARMDSIALIKESVRYTSPIVRAVSPPPPTSTKGTLMPFSPDDLTRALNAVQICS</sequence>
<proteinExistence type="predicted"/>
<evidence type="ECO:0000313" key="3">
    <source>
        <dbReference type="Proteomes" id="UP000710440"/>
    </source>
</evidence>
<dbReference type="Proteomes" id="UP000710440">
    <property type="component" value="Unassembled WGS sequence"/>
</dbReference>
<feature type="compositionally biased region" description="Low complexity" evidence="1">
    <location>
        <begin position="13"/>
        <end position="24"/>
    </location>
</feature>
<feature type="region of interest" description="Disordered" evidence="1">
    <location>
        <begin position="73"/>
        <end position="164"/>
    </location>
</feature>
<gene>
    <name evidence="2" type="ORF">Aspvir_010060</name>
</gene>
<name>A0A9P3C193_ASPVI</name>
<feature type="compositionally biased region" description="Basic residues" evidence="1">
    <location>
        <begin position="1"/>
        <end position="12"/>
    </location>
</feature>
<dbReference type="AlphaFoldDB" id="A0A9P3C193"/>
<feature type="region of interest" description="Disordered" evidence="1">
    <location>
        <begin position="1"/>
        <end position="47"/>
    </location>
</feature>
<evidence type="ECO:0000313" key="2">
    <source>
        <dbReference type="EMBL" id="GIK05944.1"/>
    </source>
</evidence>
<reference evidence="2 3" key="1">
    <citation type="submission" date="2021-02" db="EMBL/GenBank/DDBJ databases">
        <title>Pan-genome distribution and transcriptional activeness of fungal secondary metabolism genes in Aspergillus section Fumigati.</title>
        <authorList>
            <person name="Takahashi H."/>
            <person name="Umemura M."/>
            <person name="Ninomiya A."/>
            <person name="Kusuya Y."/>
            <person name="Urayama S."/>
            <person name="Shimizu M."/>
            <person name="Watanabe A."/>
            <person name="Kamei K."/>
            <person name="Yaguchi T."/>
            <person name="Hagiwara D."/>
        </authorList>
    </citation>
    <scope>NUCLEOTIDE SEQUENCE [LARGE SCALE GENOMIC DNA]</scope>
    <source>
        <strain evidence="2 3">IFM 47045</strain>
    </source>
</reference>
<dbReference type="RefSeq" id="XP_043129130.1">
    <property type="nucleotide sequence ID" value="XM_043273195.1"/>
</dbReference>
<protein>
    <submittedName>
        <fullName evidence="2">Uncharacterized protein</fullName>
    </submittedName>
</protein>
<dbReference type="OrthoDB" id="5408144at2759"/>
<keyword evidence="3" id="KW-1185">Reference proteome</keyword>
<feature type="compositionally biased region" description="Basic and acidic residues" evidence="1">
    <location>
        <begin position="134"/>
        <end position="145"/>
    </location>
</feature>
<accession>A0A9P3C193</accession>
<dbReference type="GeneID" id="66938042"/>
<evidence type="ECO:0000256" key="1">
    <source>
        <dbReference type="SAM" id="MobiDB-lite"/>
    </source>
</evidence>
<organism evidence="2 3">
    <name type="scientific">Aspergillus viridinutans</name>
    <dbReference type="NCBI Taxonomy" id="75553"/>
    <lineage>
        <taxon>Eukaryota</taxon>
        <taxon>Fungi</taxon>
        <taxon>Dikarya</taxon>
        <taxon>Ascomycota</taxon>
        <taxon>Pezizomycotina</taxon>
        <taxon>Eurotiomycetes</taxon>
        <taxon>Eurotiomycetidae</taxon>
        <taxon>Eurotiales</taxon>
        <taxon>Aspergillaceae</taxon>
        <taxon>Aspergillus</taxon>
        <taxon>Aspergillus subgen. Fumigati</taxon>
    </lineage>
</organism>